<comment type="caution">
    <text evidence="2">The sequence shown here is derived from an EMBL/GenBank/DDBJ whole genome shotgun (WGS) entry which is preliminary data.</text>
</comment>
<keyword evidence="1" id="KW-1133">Transmembrane helix</keyword>
<accession>A0ABN2M7R4</accession>
<dbReference type="Proteomes" id="UP001500002">
    <property type="component" value="Unassembled WGS sequence"/>
</dbReference>
<gene>
    <name evidence="2" type="ORF">GCM10009749_20050</name>
</gene>
<name>A0ABN2M7R4_9MICO</name>
<evidence type="ECO:0000313" key="3">
    <source>
        <dbReference type="Proteomes" id="UP001500002"/>
    </source>
</evidence>
<keyword evidence="1" id="KW-0812">Transmembrane</keyword>
<keyword evidence="1" id="KW-0472">Membrane</keyword>
<dbReference type="RefSeq" id="WP_344295818.1">
    <property type="nucleotide sequence ID" value="NZ_BAAANJ010000006.1"/>
</dbReference>
<sequence>MSDDLRPPVAARTVIGTAAGQPRLDTAGAVRPLGTTGSVLPELAEAPQAERKWWRHPAFIVSIGLTVLALLGLAAWLVISALTDDSVRVTGLDIADDGGNVHLTWGDPHGDVALYAVHGDGEIVDLTQLVHGHEAWVPAATALYESDTCFVVRPASTTADVSLDAATLGSQRGQSACVADLGA</sequence>
<dbReference type="EMBL" id="BAAANJ010000006">
    <property type="protein sequence ID" value="GAA1811091.1"/>
    <property type="molecule type" value="Genomic_DNA"/>
</dbReference>
<feature type="transmembrane region" description="Helical" evidence="1">
    <location>
        <begin position="58"/>
        <end position="79"/>
    </location>
</feature>
<reference evidence="2 3" key="1">
    <citation type="journal article" date="2019" name="Int. J. Syst. Evol. Microbiol.">
        <title>The Global Catalogue of Microorganisms (GCM) 10K type strain sequencing project: providing services to taxonomists for standard genome sequencing and annotation.</title>
        <authorList>
            <consortium name="The Broad Institute Genomics Platform"/>
            <consortium name="The Broad Institute Genome Sequencing Center for Infectious Disease"/>
            <person name="Wu L."/>
            <person name="Ma J."/>
        </authorList>
    </citation>
    <scope>NUCLEOTIDE SEQUENCE [LARGE SCALE GENOMIC DNA]</scope>
    <source>
        <strain evidence="2 3">JCM 14322</strain>
    </source>
</reference>
<protein>
    <submittedName>
        <fullName evidence="2">Uncharacterized protein</fullName>
    </submittedName>
</protein>
<proteinExistence type="predicted"/>
<keyword evidence="3" id="KW-1185">Reference proteome</keyword>
<evidence type="ECO:0000313" key="2">
    <source>
        <dbReference type="EMBL" id="GAA1811091.1"/>
    </source>
</evidence>
<organism evidence="2 3">
    <name type="scientific">Agromyces neolithicus</name>
    <dbReference type="NCBI Taxonomy" id="269420"/>
    <lineage>
        <taxon>Bacteria</taxon>
        <taxon>Bacillati</taxon>
        <taxon>Actinomycetota</taxon>
        <taxon>Actinomycetes</taxon>
        <taxon>Micrococcales</taxon>
        <taxon>Microbacteriaceae</taxon>
        <taxon>Agromyces</taxon>
    </lineage>
</organism>
<evidence type="ECO:0000256" key="1">
    <source>
        <dbReference type="SAM" id="Phobius"/>
    </source>
</evidence>